<name>A0ABD0KU28_9CAEN</name>
<dbReference type="EMBL" id="JACVVK020000127">
    <property type="protein sequence ID" value="KAK7490404.1"/>
    <property type="molecule type" value="Genomic_DNA"/>
</dbReference>
<gene>
    <name evidence="1" type="ORF">BaRGS_00018383</name>
</gene>
<comment type="caution">
    <text evidence="1">The sequence shown here is derived from an EMBL/GenBank/DDBJ whole genome shotgun (WGS) entry which is preliminary data.</text>
</comment>
<protein>
    <submittedName>
        <fullName evidence="1">Uncharacterized protein</fullName>
    </submittedName>
</protein>
<accession>A0ABD0KU28</accession>
<reference evidence="1 2" key="1">
    <citation type="journal article" date="2023" name="Sci. Data">
        <title>Genome assembly of the Korean intertidal mud-creeper Batillaria attramentaria.</title>
        <authorList>
            <person name="Patra A.K."/>
            <person name="Ho P.T."/>
            <person name="Jun S."/>
            <person name="Lee S.J."/>
            <person name="Kim Y."/>
            <person name="Won Y.J."/>
        </authorList>
    </citation>
    <scope>NUCLEOTIDE SEQUENCE [LARGE SCALE GENOMIC DNA]</scope>
    <source>
        <strain evidence="1">Wonlab-2016</strain>
    </source>
</reference>
<dbReference type="Proteomes" id="UP001519460">
    <property type="component" value="Unassembled WGS sequence"/>
</dbReference>
<dbReference type="AlphaFoldDB" id="A0ABD0KU28"/>
<proteinExistence type="predicted"/>
<organism evidence="1 2">
    <name type="scientific">Batillaria attramentaria</name>
    <dbReference type="NCBI Taxonomy" id="370345"/>
    <lineage>
        <taxon>Eukaryota</taxon>
        <taxon>Metazoa</taxon>
        <taxon>Spiralia</taxon>
        <taxon>Lophotrochozoa</taxon>
        <taxon>Mollusca</taxon>
        <taxon>Gastropoda</taxon>
        <taxon>Caenogastropoda</taxon>
        <taxon>Sorbeoconcha</taxon>
        <taxon>Cerithioidea</taxon>
        <taxon>Batillariidae</taxon>
        <taxon>Batillaria</taxon>
    </lineage>
</organism>
<evidence type="ECO:0000313" key="1">
    <source>
        <dbReference type="EMBL" id="KAK7490404.1"/>
    </source>
</evidence>
<keyword evidence="2" id="KW-1185">Reference proteome</keyword>
<evidence type="ECO:0000313" key="2">
    <source>
        <dbReference type="Proteomes" id="UP001519460"/>
    </source>
</evidence>
<sequence length="96" mass="10826">MSNLRIGCRRRHDGSYRERVHVKKGVGVSAILPTTHPCNTMPRIPVQAGIPSIPAEESNVVKVWKQLIATLRLLEMEVFPVEEENTVNIQTIMSFC</sequence>